<accession>A0A1T5E468</accession>
<dbReference type="PANTHER" id="PTHR38015">
    <property type="entry name" value="BLR6086 PROTEIN"/>
    <property type="match status" value="1"/>
</dbReference>
<dbReference type="EMBL" id="FUYX01000005">
    <property type="protein sequence ID" value="SKB78553.1"/>
    <property type="molecule type" value="Genomic_DNA"/>
</dbReference>
<dbReference type="OrthoDB" id="7328149at2"/>
<dbReference type="SUPFAM" id="SSF51735">
    <property type="entry name" value="NAD(P)-binding Rossmann-fold domains"/>
    <property type="match status" value="1"/>
</dbReference>
<dbReference type="InterPro" id="IPR008927">
    <property type="entry name" value="6-PGluconate_DH-like_C_sf"/>
</dbReference>
<dbReference type="SUPFAM" id="SSF48179">
    <property type="entry name" value="6-phosphogluconate dehydrogenase C-terminal domain-like"/>
    <property type="match status" value="1"/>
</dbReference>
<dbReference type="InterPro" id="IPR051729">
    <property type="entry name" value="Opine/Lysopine_DH"/>
</dbReference>
<name>A0A1T5E468_9HYPH</name>
<dbReference type="Pfam" id="PF02317">
    <property type="entry name" value="Octopine_DH"/>
    <property type="match status" value="1"/>
</dbReference>
<evidence type="ECO:0000259" key="1">
    <source>
        <dbReference type="Pfam" id="PF02317"/>
    </source>
</evidence>
<dbReference type="PANTHER" id="PTHR38015:SF1">
    <property type="entry name" value="OPINE DEHYDROGENASE DOMAIN-CONTAINING PROTEIN"/>
    <property type="match status" value="1"/>
</dbReference>
<protein>
    <submittedName>
        <fullName evidence="2">NAD/NADP octopine/nopaline dehydrogenase, alpha-helical domain</fullName>
    </submittedName>
</protein>
<sequence length="360" mass="37448">MTALNYALIGFGGAGAGFAVAAAARGARICGWYDCDDAVRSSTDVAGGLSFEGLGGQGAVALPKSAVDGAAAVAGADIVVVSTTADRHAAVAREIAPGLASGQMVVLHCGYVGGSKVFADALASVGGPQGVAVFELNNTLHLAGKLNPSTVVIKGQKRWLELAGLPEAKENPHYAAFLEQFPEFTYSANVLESGLNNPNCIGHVPAYIGGAITLDRDMGDLTTGILHFDEARMGRVNVIAAALEQERDRVMRAAGLTPMPTAEFSRRCYPAGTRLFGAIPRFGPKLQKRFLHEDVPCSLVPLEALGRQVGAATPLTAALIAIANTLEAVDFRAIGRNEQVLPANWMRSYGAAAHQQKAAV</sequence>
<dbReference type="Proteomes" id="UP000190130">
    <property type="component" value="Unassembled WGS sequence"/>
</dbReference>
<dbReference type="AlphaFoldDB" id="A0A1T5E468"/>
<feature type="domain" description="Opine dehydrogenase" evidence="1">
    <location>
        <begin position="188"/>
        <end position="325"/>
    </location>
</feature>
<reference evidence="2 3" key="1">
    <citation type="submission" date="2017-02" db="EMBL/GenBank/DDBJ databases">
        <authorList>
            <person name="Peterson S.W."/>
        </authorList>
    </citation>
    <scope>NUCLEOTIDE SEQUENCE [LARGE SCALE GENOMIC DNA]</scope>
    <source>
        <strain evidence="2 3">DSM 9653</strain>
    </source>
</reference>
<dbReference type="RefSeq" id="WP_079591496.1">
    <property type="nucleotide sequence ID" value="NZ_FUYX01000005.1"/>
</dbReference>
<organism evidence="2 3">
    <name type="scientific">Bosea thiooxidans</name>
    <dbReference type="NCBI Taxonomy" id="53254"/>
    <lineage>
        <taxon>Bacteria</taxon>
        <taxon>Pseudomonadati</taxon>
        <taxon>Pseudomonadota</taxon>
        <taxon>Alphaproteobacteria</taxon>
        <taxon>Hyphomicrobiales</taxon>
        <taxon>Boseaceae</taxon>
        <taxon>Bosea</taxon>
    </lineage>
</organism>
<proteinExistence type="predicted"/>
<dbReference type="InterPro" id="IPR013328">
    <property type="entry name" value="6PGD_dom2"/>
</dbReference>
<dbReference type="InterPro" id="IPR036291">
    <property type="entry name" value="NAD(P)-bd_dom_sf"/>
</dbReference>
<evidence type="ECO:0000313" key="3">
    <source>
        <dbReference type="Proteomes" id="UP000190130"/>
    </source>
</evidence>
<dbReference type="Gene3D" id="3.40.50.720">
    <property type="entry name" value="NAD(P)-binding Rossmann-like Domain"/>
    <property type="match status" value="1"/>
</dbReference>
<dbReference type="Gene3D" id="1.10.1040.10">
    <property type="entry name" value="N-(1-d-carboxylethyl)-l-norvaline Dehydrogenase, domain 2"/>
    <property type="match status" value="1"/>
</dbReference>
<gene>
    <name evidence="2" type="ORF">SAMN05660750_02335</name>
</gene>
<evidence type="ECO:0000313" key="2">
    <source>
        <dbReference type="EMBL" id="SKB78553.1"/>
    </source>
</evidence>
<dbReference type="GO" id="GO:0016491">
    <property type="term" value="F:oxidoreductase activity"/>
    <property type="evidence" value="ECO:0007669"/>
    <property type="project" value="InterPro"/>
</dbReference>
<dbReference type="InterPro" id="IPR003421">
    <property type="entry name" value="Opine_DH"/>
</dbReference>